<dbReference type="EMBL" id="FOVN01000006">
    <property type="protein sequence ID" value="SFN91883.1"/>
    <property type="molecule type" value="Genomic_DNA"/>
</dbReference>
<evidence type="ECO:0000313" key="2">
    <source>
        <dbReference type="EMBL" id="SFN91883.1"/>
    </source>
</evidence>
<keyword evidence="3" id="KW-1185">Reference proteome</keyword>
<dbReference type="InterPro" id="IPR044929">
    <property type="entry name" value="DNA/RNA_non-sp_Endonuclease_sf"/>
</dbReference>
<dbReference type="GO" id="GO:0046872">
    <property type="term" value="F:metal ion binding"/>
    <property type="evidence" value="ECO:0007669"/>
    <property type="project" value="InterPro"/>
</dbReference>
<dbReference type="InterPro" id="IPR044925">
    <property type="entry name" value="His-Me_finger_sf"/>
</dbReference>
<sequence length="94" mass="10730">MVTGGVLGRNLKTIGSEKVAVPNQFYKIILDYNDGNPKVLAFLMPHVNSNKPLYEFVVSVDTVEELTGINFFPELEDAIETRMESSRSYNKWRF</sequence>
<gene>
    <name evidence="2" type="ORF">SAMN04487989_10685</name>
</gene>
<dbReference type="Gene3D" id="3.40.570.10">
    <property type="entry name" value="Extracellular Endonuclease, subunit A"/>
    <property type="match status" value="1"/>
</dbReference>
<keyword evidence="2" id="KW-0540">Nuclease</keyword>
<name>A0A1I5CY87_9FLAO</name>
<evidence type="ECO:0000259" key="1">
    <source>
        <dbReference type="Pfam" id="PF01223"/>
    </source>
</evidence>
<dbReference type="SUPFAM" id="SSF54060">
    <property type="entry name" value="His-Me finger endonucleases"/>
    <property type="match status" value="1"/>
</dbReference>
<keyword evidence="2" id="KW-0255">Endonuclease</keyword>
<dbReference type="Proteomes" id="UP000198705">
    <property type="component" value="Unassembled WGS sequence"/>
</dbReference>
<dbReference type="GO" id="GO:0004519">
    <property type="term" value="F:endonuclease activity"/>
    <property type="evidence" value="ECO:0007669"/>
    <property type="project" value="UniProtKB-KW"/>
</dbReference>
<dbReference type="STRING" id="649333.SAMN04487989_10685"/>
<evidence type="ECO:0000313" key="3">
    <source>
        <dbReference type="Proteomes" id="UP000198705"/>
    </source>
</evidence>
<dbReference type="PANTHER" id="PTHR13966:SF5">
    <property type="entry name" value="ENDONUCLEASE G, MITOCHONDRIAL"/>
    <property type="match status" value="1"/>
</dbReference>
<dbReference type="Pfam" id="PF01223">
    <property type="entry name" value="Endonuclease_NS"/>
    <property type="match status" value="1"/>
</dbReference>
<dbReference type="InterPro" id="IPR001604">
    <property type="entry name" value="Endo_G_ENPP1-like_dom"/>
</dbReference>
<proteinExistence type="predicted"/>
<dbReference type="PANTHER" id="PTHR13966">
    <property type="entry name" value="ENDONUCLEASE RELATED"/>
    <property type="match status" value="1"/>
</dbReference>
<dbReference type="GO" id="GO:0016787">
    <property type="term" value="F:hydrolase activity"/>
    <property type="evidence" value="ECO:0007669"/>
    <property type="project" value="InterPro"/>
</dbReference>
<organism evidence="2 3">
    <name type="scientific">Bizionia echini</name>
    <dbReference type="NCBI Taxonomy" id="649333"/>
    <lineage>
        <taxon>Bacteria</taxon>
        <taxon>Pseudomonadati</taxon>
        <taxon>Bacteroidota</taxon>
        <taxon>Flavobacteriia</taxon>
        <taxon>Flavobacteriales</taxon>
        <taxon>Flavobacteriaceae</taxon>
        <taxon>Bizionia</taxon>
    </lineage>
</organism>
<feature type="domain" description="DNA/RNA non-specific endonuclease/pyrophosphatase/phosphodiesterase" evidence="1">
    <location>
        <begin position="2"/>
        <end position="77"/>
    </location>
</feature>
<dbReference type="GO" id="GO:0003676">
    <property type="term" value="F:nucleic acid binding"/>
    <property type="evidence" value="ECO:0007669"/>
    <property type="project" value="InterPro"/>
</dbReference>
<keyword evidence="2" id="KW-0378">Hydrolase</keyword>
<accession>A0A1I5CY87</accession>
<protein>
    <submittedName>
        <fullName evidence="2">DNA/RNA non-specific endonuclease</fullName>
    </submittedName>
</protein>
<dbReference type="InterPro" id="IPR040255">
    <property type="entry name" value="Non-specific_endonuclease"/>
</dbReference>
<dbReference type="AlphaFoldDB" id="A0A1I5CY87"/>
<reference evidence="3" key="1">
    <citation type="submission" date="2016-10" db="EMBL/GenBank/DDBJ databases">
        <authorList>
            <person name="Varghese N."/>
            <person name="Submissions S."/>
        </authorList>
    </citation>
    <scope>NUCLEOTIDE SEQUENCE [LARGE SCALE GENOMIC DNA]</scope>
    <source>
        <strain evidence="3">DSM 23925</strain>
    </source>
</reference>